<dbReference type="InterPro" id="IPR016040">
    <property type="entry name" value="NAD(P)-bd_dom"/>
</dbReference>
<dbReference type="Proteomes" id="UP001464387">
    <property type="component" value="Unassembled WGS sequence"/>
</dbReference>
<dbReference type="EMBL" id="JAMYPJ010000037">
    <property type="protein sequence ID" value="MER8935747.1"/>
    <property type="molecule type" value="Genomic_DNA"/>
</dbReference>
<dbReference type="SUPFAM" id="SSF51735">
    <property type="entry name" value="NAD(P)-binding Rossmann-fold domains"/>
    <property type="match status" value="1"/>
</dbReference>
<evidence type="ECO:0000259" key="1">
    <source>
        <dbReference type="Pfam" id="PF13460"/>
    </source>
</evidence>
<keyword evidence="3" id="KW-1185">Reference proteome</keyword>
<dbReference type="InterPro" id="IPR036291">
    <property type="entry name" value="NAD(P)-bd_dom_sf"/>
</dbReference>
<comment type="caution">
    <text evidence="2">The sequence shown here is derived from an EMBL/GenBank/DDBJ whole genome shotgun (WGS) entry which is preliminary data.</text>
</comment>
<dbReference type="InterPro" id="IPR052718">
    <property type="entry name" value="NmrA-type_oxidoreductase"/>
</dbReference>
<protein>
    <submittedName>
        <fullName evidence="2">NAD(P)H-binding protein</fullName>
    </submittedName>
</protein>
<dbReference type="PANTHER" id="PTHR47129">
    <property type="entry name" value="QUINONE OXIDOREDUCTASE 2"/>
    <property type="match status" value="1"/>
</dbReference>
<reference evidence="2 3" key="1">
    <citation type="journal article" date="2024" name="Proc. Natl. Acad. Sci. U.S.A.">
        <title>The evolutionary genomics of adaptation to stress in wild rhizobium bacteria.</title>
        <authorList>
            <person name="Kehlet-Delgado H."/>
            <person name="Montoya A.P."/>
            <person name="Jensen K.T."/>
            <person name="Wendlandt C.E."/>
            <person name="Dexheimer C."/>
            <person name="Roberts M."/>
            <person name="Torres Martinez L."/>
            <person name="Friesen M.L."/>
            <person name="Griffitts J.S."/>
            <person name="Porter S.S."/>
        </authorList>
    </citation>
    <scope>NUCLEOTIDE SEQUENCE [LARGE SCALE GENOMIC DNA]</scope>
    <source>
        <strain evidence="2 3">M0729</strain>
    </source>
</reference>
<dbReference type="RefSeq" id="WP_287274281.1">
    <property type="nucleotide sequence ID" value="NZ_JAMYMY010000025.1"/>
</dbReference>
<name>A0ABV1YLE6_9HYPH</name>
<evidence type="ECO:0000313" key="2">
    <source>
        <dbReference type="EMBL" id="MER8935747.1"/>
    </source>
</evidence>
<proteinExistence type="predicted"/>
<dbReference type="Gene3D" id="3.90.25.10">
    <property type="entry name" value="UDP-galactose 4-epimerase, domain 1"/>
    <property type="match status" value="1"/>
</dbReference>
<organism evidence="2 3">
    <name type="scientific">Mesorhizobium opportunistum</name>
    <dbReference type="NCBI Taxonomy" id="593909"/>
    <lineage>
        <taxon>Bacteria</taxon>
        <taxon>Pseudomonadati</taxon>
        <taxon>Pseudomonadota</taxon>
        <taxon>Alphaproteobacteria</taxon>
        <taxon>Hyphomicrobiales</taxon>
        <taxon>Phyllobacteriaceae</taxon>
        <taxon>Mesorhizobium</taxon>
    </lineage>
</organism>
<gene>
    <name evidence="2" type="ORF">NKI33_22685</name>
</gene>
<accession>A0ABV1YLE6</accession>
<evidence type="ECO:0000313" key="3">
    <source>
        <dbReference type="Proteomes" id="UP001464387"/>
    </source>
</evidence>
<dbReference type="Gene3D" id="3.40.50.720">
    <property type="entry name" value="NAD(P)-binding Rossmann-like Domain"/>
    <property type="match status" value="1"/>
</dbReference>
<dbReference type="PANTHER" id="PTHR47129:SF1">
    <property type="entry name" value="NMRA-LIKE DOMAIN-CONTAINING PROTEIN"/>
    <property type="match status" value="1"/>
</dbReference>
<dbReference type="Pfam" id="PF13460">
    <property type="entry name" value="NAD_binding_10"/>
    <property type="match status" value="1"/>
</dbReference>
<sequence>MILVTGASGHVGRNVVLRLTLLGHAVAALVRDAQAAQRRLPTETTLRVGDYEDVSTLKRAFAGIDELVLISSDGDADTVMRHHANAIEAARTADVRHITFTSIVDIGEASPFYYAPAYRDAERRLAACGLASTILRCGLYSDFILDTWLAPARGSGELLLPAGQGLVTPISRDDVATAVAAAAARPDKSPTVYTITGERALDFDEIAACYGVVAERPMRYRACSLDDYLASASARLEDPWPRAFSSMCASIAEGRYAATSVDFTALTGRQPENFRDFLVRVAAGRPAEPIG</sequence>
<feature type="domain" description="NAD(P)-binding" evidence="1">
    <location>
        <begin position="6"/>
        <end position="186"/>
    </location>
</feature>